<accession>A0A6G0VJ26</accession>
<proteinExistence type="predicted"/>
<name>A0A6G0VJ26_APHCR</name>
<feature type="region of interest" description="Disordered" evidence="1">
    <location>
        <begin position="346"/>
        <end position="377"/>
    </location>
</feature>
<dbReference type="EMBL" id="VUJU01016176">
    <property type="protein sequence ID" value="KAF0690768.1"/>
    <property type="molecule type" value="Genomic_DNA"/>
</dbReference>
<dbReference type="Pfam" id="PF13843">
    <property type="entry name" value="DDE_Tnp_1_7"/>
    <property type="match status" value="1"/>
</dbReference>
<dbReference type="PANTHER" id="PTHR47272:SF2">
    <property type="entry name" value="PIGGYBAC TRANSPOSABLE ELEMENT-DERIVED PROTEIN 3-LIKE"/>
    <property type="match status" value="1"/>
</dbReference>
<keyword evidence="4" id="KW-1185">Reference proteome</keyword>
<evidence type="ECO:0000313" key="4">
    <source>
        <dbReference type="Proteomes" id="UP000478052"/>
    </source>
</evidence>
<dbReference type="InterPro" id="IPR029526">
    <property type="entry name" value="PGBD"/>
</dbReference>
<evidence type="ECO:0000313" key="3">
    <source>
        <dbReference type="EMBL" id="KAF0690768.1"/>
    </source>
</evidence>
<evidence type="ECO:0000259" key="2">
    <source>
        <dbReference type="Pfam" id="PF13843"/>
    </source>
</evidence>
<sequence length="443" mass="51895">MGCTKFPRIRMYWNLVLKMNVFVENMNRNRFFTLRTNFHVIDNLKISKNNTDKFVKVRPMFDCLKRRCGQLNVERNVSIDEQMIPFKGQLNIKQYMKGKPYPWGIKNFVMCGASGLMYNFILYQGKATEFDQHFLKQFGLGGTVVLTLAQTLEINKHFLFFDNYFSGYNLLEALTQKQIYAIGTIRENRFAKPPLLSDKIMASKGQGTTDEITNIENTITLVKWYDNKSVNMCSNFIASGIPDIVQRWNKKEKKYVPVERPEVIKLYNQSMGGVDKYDQLISYYRIFLKSKKWTLRMVFHAVDMAITNSWLEYNLDCKKLNIPNKDRMDLLEFRLRLADNLINVGNVNTPKRQRGRPREDSLLENSPSPSPTRARYNSREVRPFNETKTDHIGHYPASDDNNEATRCKNTNCKGKTHVYCLKCKVHLCFVVKKKNCFTEFHNK</sequence>
<organism evidence="3 4">
    <name type="scientific">Aphis craccivora</name>
    <name type="common">Cowpea aphid</name>
    <dbReference type="NCBI Taxonomy" id="307492"/>
    <lineage>
        <taxon>Eukaryota</taxon>
        <taxon>Metazoa</taxon>
        <taxon>Ecdysozoa</taxon>
        <taxon>Arthropoda</taxon>
        <taxon>Hexapoda</taxon>
        <taxon>Insecta</taxon>
        <taxon>Pterygota</taxon>
        <taxon>Neoptera</taxon>
        <taxon>Paraneoptera</taxon>
        <taxon>Hemiptera</taxon>
        <taxon>Sternorrhyncha</taxon>
        <taxon>Aphidomorpha</taxon>
        <taxon>Aphidoidea</taxon>
        <taxon>Aphididae</taxon>
        <taxon>Aphidini</taxon>
        <taxon>Aphis</taxon>
        <taxon>Aphis</taxon>
    </lineage>
</organism>
<reference evidence="3 4" key="1">
    <citation type="submission" date="2019-08" db="EMBL/GenBank/DDBJ databases">
        <title>Whole genome of Aphis craccivora.</title>
        <authorList>
            <person name="Voronova N.V."/>
            <person name="Shulinski R.S."/>
            <person name="Bandarenka Y.V."/>
            <person name="Zhorov D.G."/>
            <person name="Warner D."/>
        </authorList>
    </citation>
    <scope>NUCLEOTIDE SEQUENCE [LARGE SCALE GENOMIC DNA]</scope>
    <source>
        <strain evidence="3">180601</strain>
        <tissue evidence="3">Whole Body</tissue>
    </source>
</reference>
<protein>
    <submittedName>
        <fullName evidence="3">PiggyBac transposable element-derived protein 3-like</fullName>
    </submittedName>
</protein>
<evidence type="ECO:0000256" key="1">
    <source>
        <dbReference type="SAM" id="MobiDB-lite"/>
    </source>
</evidence>
<gene>
    <name evidence="3" type="ORF">FWK35_00038596</name>
</gene>
<dbReference type="Proteomes" id="UP000478052">
    <property type="component" value="Unassembled WGS sequence"/>
</dbReference>
<dbReference type="AlphaFoldDB" id="A0A6G0VJ26"/>
<feature type="domain" description="PiggyBac transposable element-derived protein" evidence="2">
    <location>
        <begin position="1"/>
        <end position="310"/>
    </location>
</feature>
<dbReference type="PANTHER" id="PTHR47272">
    <property type="entry name" value="DDE_TNP_1_7 DOMAIN-CONTAINING PROTEIN"/>
    <property type="match status" value="1"/>
</dbReference>
<comment type="caution">
    <text evidence="3">The sequence shown here is derived from an EMBL/GenBank/DDBJ whole genome shotgun (WGS) entry which is preliminary data.</text>
</comment>
<dbReference type="OrthoDB" id="6625406at2759"/>